<accession>A0ABX6FU21</accession>
<proteinExistence type="inferred from homology"/>
<name>A0ABX6FU21_9BURK</name>
<evidence type="ECO:0000256" key="6">
    <source>
        <dbReference type="ARBA" id="ARBA00022989"/>
    </source>
</evidence>
<dbReference type="InterPro" id="IPR004563">
    <property type="entry name" value="Apolipo_AcylTrfase"/>
</dbReference>
<keyword evidence="6 9" id="KW-1133">Transmembrane helix</keyword>
<feature type="transmembrane region" description="Helical" evidence="9">
    <location>
        <begin position="53"/>
        <end position="74"/>
    </location>
</feature>
<keyword evidence="3" id="KW-1003">Cell membrane</keyword>
<evidence type="ECO:0000256" key="8">
    <source>
        <dbReference type="ARBA" id="ARBA00023315"/>
    </source>
</evidence>
<keyword evidence="7 9" id="KW-0472">Membrane</keyword>
<dbReference type="Pfam" id="PF00795">
    <property type="entry name" value="CN_hydrolase"/>
    <property type="match status" value="1"/>
</dbReference>
<dbReference type="Proteomes" id="UP000437862">
    <property type="component" value="Chromosome"/>
</dbReference>
<comment type="similarity">
    <text evidence="2">Belongs to the CN hydrolase family. Apolipoprotein N-acyltransferase subfamily.</text>
</comment>
<organism evidence="11 12">
    <name type="scientific">Pseudoduganella flava</name>
    <dbReference type="NCBI Taxonomy" id="871742"/>
    <lineage>
        <taxon>Bacteria</taxon>
        <taxon>Pseudomonadati</taxon>
        <taxon>Pseudomonadota</taxon>
        <taxon>Betaproteobacteria</taxon>
        <taxon>Burkholderiales</taxon>
        <taxon>Oxalobacteraceae</taxon>
        <taxon>Telluria group</taxon>
        <taxon>Pseudoduganella</taxon>
    </lineage>
</organism>
<evidence type="ECO:0000256" key="9">
    <source>
        <dbReference type="SAM" id="Phobius"/>
    </source>
</evidence>
<dbReference type="InterPro" id="IPR003010">
    <property type="entry name" value="C-N_Hydrolase"/>
</dbReference>
<evidence type="ECO:0000259" key="10">
    <source>
        <dbReference type="PROSITE" id="PS50263"/>
    </source>
</evidence>
<gene>
    <name evidence="11" type="ORF">GO485_15860</name>
</gene>
<dbReference type="Gene3D" id="3.60.110.10">
    <property type="entry name" value="Carbon-nitrogen hydrolase"/>
    <property type="match status" value="1"/>
</dbReference>
<dbReference type="InterPro" id="IPR036526">
    <property type="entry name" value="C-N_Hydrolase_sf"/>
</dbReference>
<dbReference type="PANTHER" id="PTHR38686:SF1">
    <property type="entry name" value="APOLIPOPROTEIN N-ACYLTRANSFERASE"/>
    <property type="match status" value="1"/>
</dbReference>
<dbReference type="PANTHER" id="PTHR38686">
    <property type="entry name" value="APOLIPOPROTEIN N-ACYLTRANSFERASE"/>
    <property type="match status" value="1"/>
</dbReference>
<evidence type="ECO:0000256" key="1">
    <source>
        <dbReference type="ARBA" id="ARBA00004651"/>
    </source>
</evidence>
<evidence type="ECO:0000313" key="11">
    <source>
        <dbReference type="EMBL" id="QGZ40384.1"/>
    </source>
</evidence>
<evidence type="ECO:0000256" key="3">
    <source>
        <dbReference type="ARBA" id="ARBA00022475"/>
    </source>
</evidence>
<evidence type="ECO:0000256" key="4">
    <source>
        <dbReference type="ARBA" id="ARBA00022679"/>
    </source>
</evidence>
<feature type="transmembrane region" description="Helical" evidence="9">
    <location>
        <begin position="80"/>
        <end position="98"/>
    </location>
</feature>
<feature type="transmembrane region" description="Helical" evidence="9">
    <location>
        <begin position="184"/>
        <end position="202"/>
    </location>
</feature>
<comment type="subcellular location">
    <subcellularLocation>
        <location evidence="1">Cell membrane</location>
        <topology evidence="1">Multi-pass membrane protein</topology>
    </subcellularLocation>
</comment>
<feature type="transmembrane region" description="Helical" evidence="9">
    <location>
        <begin position="149"/>
        <end position="172"/>
    </location>
</feature>
<reference evidence="11 12" key="1">
    <citation type="submission" date="2019-12" db="EMBL/GenBank/DDBJ databases">
        <title>Draft Genome Sequences of Six Type Strains of the Genus Massilia.</title>
        <authorList>
            <person name="Miess H."/>
            <person name="Frediansyah A."/>
            <person name="Goeker M."/>
            <person name="Gross H."/>
        </authorList>
    </citation>
    <scope>NUCLEOTIDE SEQUENCE [LARGE SCALE GENOMIC DNA]</scope>
    <source>
        <strain evidence="11 12">DSM 26639</strain>
    </source>
</reference>
<keyword evidence="8" id="KW-0012">Acyltransferase</keyword>
<keyword evidence="12" id="KW-1185">Reference proteome</keyword>
<feature type="domain" description="CN hydrolase" evidence="10">
    <location>
        <begin position="215"/>
        <end position="436"/>
    </location>
</feature>
<feature type="transmembrane region" description="Helical" evidence="9">
    <location>
        <begin position="110"/>
        <end position="129"/>
    </location>
</feature>
<dbReference type="EMBL" id="CP046904">
    <property type="protein sequence ID" value="QGZ40384.1"/>
    <property type="molecule type" value="Genomic_DNA"/>
</dbReference>
<evidence type="ECO:0000256" key="7">
    <source>
        <dbReference type="ARBA" id="ARBA00023136"/>
    </source>
</evidence>
<keyword evidence="5 9" id="KW-0812">Transmembrane</keyword>
<evidence type="ECO:0000313" key="12">
    <source>
        <dbReference type="Proteomes" id="UP000437862"/>
    </source>
</evidence>
<dbReference type="PROSITE" id="PS50263">
    <property type="entry name" value="CN_HYDROLASE"/>
    <property type="match status" value="1"/>
</dbReference>
<sequence length="482" mass="51127">MKGLPMRSIDLLLALAGSLALRYGFGLEPIWWLAWLAPAPVLVAALRTGHLPAFGLTLLAALIGSSGQTPYFALVMPLPAALLVTVLLALAWVLVIMLARRVMLRSASSWSVLAYPLLWCALDTLLAALHPDGNWGSPAYSQADVLPAVQIVALTGVAGLVFVLALLPSALAFAAVRGWQAGRVALGCAMALTAATFAFGHWRMPAVAPAGGHTVGLAVIDNFIGPRTPPETVERIWAQYERHVAALAGQGATIVVLPEKIATLPPDAADVLAKRLGALAARAHVWLAVGVGIDDAGRKHNLAWLFAPNGQRDAAYVKHHLAPPEREFLPGAAYDVRPIGGTRYGLAVCKDMHFAAMGRAYGQRQVQAMLVPAWDFNADGRYAARLSALRGVESGFAMVRAAREGLLTVSDAYGRVIAETPSAGLPGATLLARVPAQHIATPYARWGDWFGWRATVGAAVLLAWPMLTRRARQPAQGMAPAR</sequence>
<evidence type="ECO:0000256" key="5">
    <source>
        <dbReference type="ARBA" id="ARBA00022692"/>
    </source>
</evidence>
<dbReference type="Pfam" id="PF20154">
    <property type="entry name" value="LNT_N"/>
    <property type="match status" value="1"/>
</dbReference>
<keyword evidence="4" id="KW-0808">Transferase</keyword>
<protein>
    <recommendedName>
        <fullName evidence="10">CN hydrolase domain-containing protein</fullName>
    </recommendedName>
</protein>
<dbReference type="SUPFAM" id="SSF56317">
    <property type="entry name" value="Carbon-nitrogen hydrolase"/>
    <property type="match status" value="1"/>
</dbReference>
<evidence type="ECO:0000256" key="2">
    <source>
        <dbReference type="ARBA" id="ARBA00010065"/>
    </source>
</evidence>
<dbReference type="InterPro" id="IPR045378">
    <property type="entry name" value="LNT_N"/>
</dbReference>